<dbReference type="GO" id="GO:1905762">
    <property type="term" value="F:CCR4-NOT complex binding"/>
    <property type="evidence" value="ECO:0007669"/>
    <property type="project" value="TreeGrafter"/>
</dbReference>
<dbReference type="InterPro" id="IPR025605">
    <property type="entry name" value="OST-HTH/LOTUS_dom"/>
</dbReference>
<dbReference type="PANTHER" id="PTHR14379">
    <property type="entry name" value="LIMKAIN B LKAP"/>
    <property type="match status" value="1"/>
</dbReference>
<dbReference type="Pfam" id="PF19687">
    <property type="entry name" value="MARF1_LOTUS"/>
    <property type="match status" value="2"/>
</dbReference>
<keyword evidence="4 9" id="KW-0694">RNA-binding</keyword>
<evidence type="ECO:0000256" key="6">
    <source>
        <dbReference type="ARBA" id="ARBA00023140"/>
    </source>
</evidence>
<comment type="caution">
    <text evidence="13">The sequence shown here is derived from an EMBL/GenBank/DDBJ whole genome shotgun (WGS) entry which is preliminary data.</text>
</comment>
<dbReference type="Gene3D" id="3.30.70.330">
    <property type="match status" value="2"/>
</dbReference>
<dbReference type="InterPro" id="IPR024768">
    <property type="entry name" value="Marf1"/>
</dbReference>
<evidence type="ECO:0000313" key="14">
    <source>
        <dbReference type="Proteomes" id="UP001353858"/>
    </source>
</evidence>
<dbReference type="InterPro" id="IPR045602">
    <property type="entry name" value="MARF1_LOTUS"/>
</dbReference>
<dbReference type="GO" id="GO:0048477">
    <property type="term" value="P:oogenesis"/>
    <property type="evidence" value="ECO:0007669"/>
    <property type="project" value="UniProtKB-KW"/>
</dbReference>
<dbReference type="PROSITE" id="PS51644">
    <property type="entry name" value="HTH_OST"/>
    <property type="match status" value="5"/>
</dbReference>
<dbReference type="SUPFAM" id="SSF54928">
    <property type="entry name" value="RNA-binding domain, RBD"/>
    <property type="match status" value="1"/>
</dbReference>
<dbReference type="InterPro" id="IPR034189">
    <property type="entry name" value="MARF1_RRM1"/>
</dbReference>
<keyword evidence="3" id="KW-0677">Repeat</keyword>
<evidence type="ECO:0000256" key="3">
    <source>
        <dbReference type="ARBA" id="ARBA00022737"/>
    </source>
</evidence>
<feature type="domain" description="HTH OST-type" evidence="12">
    <location>
        <begin position="637"/>
        <end position="711"/>
    </location>
</feature>
<evidence type="ECO:0000256" key="1">
    <source>
        <dbReference type="ARBA" id="ARBA00004275"/>
    </source>
</evidence>
<sequence>MRSNWYNSKVSDSTDESNDVDSACGWTDTKFKFPAPPRLPASPCSANYRSASDSSISDTKLNRTKRRNKLVCDVKKESSQIVSDLNDAQVNLIHVSSISKNAADEKLRQSLRRFSEVHKVPAAVALISGDVNFAADLSDLRYRKKMHVILLHNNNVADALILCANETYNFTSITERVPSASKFKSISNQQTDLLVFNLPLIATNDVSRLKNRLKYLSDNCGGRVLSIYKDSRYAVIRFSSLDFAKRAQKRLDGEFVFGNKIQVSQPAAARELLKNYAGRKARTEDLQPVSSYEAPNHHFKNAWASSNGYLGNPQSLFMPIKEIGFMNRSSLPNDDHGSAFEKKVTKGKSIELVVSNLDSSIDRKELYNVLLSKLKQYVMVTSISMNVQSDGSPIAIVKVATQQEAQLVISHLHHQRLGGKRITVSYIQPKSDSDQLRFITIALLQEAPDNSMPLFKFFELAESRYHCSISLSEVNKLKDICKISESQGGRMISLTSEAHTSLPVHMENFLSLYMYCVYHCPNGLENSGWGEALDFSLPNIKISFKLFESQVNKLLVSHLGCLPLLSFPICYAIEFGPLPEDESGVPLEHLITCIPNLVLTCSDQNKNIKYLEFKNTDDGPVNEEVLVKSVSPSLMTNISMFCREVVDLLKTVDNCQLLMRRYIPTYHHHFGRQCRVADYGFTRLVDLFEAISHIVQILGYGAKRIITLTHSAQVRRFTSDLLRVLKGQVSKRVAISNFSLAYEKAFRKAFNPVEYGLCTLEDLLSQVPEGTVVITQIDIAIPKREQTVEEVRKTKEFALEVKQLLSHSPYCAMLFNKFVPAYHHHFGRQCKVSEYGFTKLVELFEAIAHTVDLEGSSDVDRKVKLKLPLALDVLGDQIQTLVKESNHPTLYVEEVFSLFTNRYGYTLKPEAYECKDLMELIFKLSNFVRIIHGSAGTLLAISDLDLRTLEIRVWSLLLNPPHTCSIRKFIFDYRVRFLGTLSITKLEQLKTVVVMTNNGTETILFLTPLYILAARLYHLLFVNGGCILLCDVANIYFKKFGIPLSPCDYGMNSFEDLLWQMSFAVTLKGSGKQLSIVLNKDLADYGIELPSAVVKDHYFKNQESFNWPPPVTNLSYRNFYSFSPLKCETPAIQDRGNFYKNEYNTKLGIIETDSYSPLTAVIPKISSPHPTDLPTPDKLISQDDSGVNNSRYECTTSNDVFLSENQSFNGTPRLRNFNKIMFSFNM</sequence>
<dbReference type="Gene3D" id="3.30.420.610">
    <property type="entry name" value="LOTUS domain-like"/>
    <property type="match status" value="2"/>
</dbReference>
<feature type="domain" description="HTH OST-type" evidence="12">
    <location>
        <begin position="1008"/>
        <end position="1081"/>
    </location>
</feature>
<evidence type="ECO:0000313" key="13">
    <source>
        <dbReference type="EMBL" id="KAK4874882.1"/>
    </source>
</evidence>
<dbReference type="AlphaFoldDB" id="A0AAN7PSP8"/>
<feature type="domain" description="HTH OST-type" evidence="12">
    <location>
        <begin position="713"/>
        <end position="792"/>
    </location>
</feature>
<dbReference type="EMBL" id="JARPUR010000006">
    <property type="protein sequence ID" value="KAK4874882.1"/>
    <property type="molecule type" value="Genomic_DNA"/>
</dbReference>
<evidence type="ECO:0000256" key="9">
    <source>
        <dbReference type="PROSITE-ProRule" id="PRU00176"/>
    </source>
</evidence>
<keyword evidence="6" id="KW-0576">Peroxisome</keyword>
<dbReference type="PROSITE" id="PS50102">
    <property type="entry name" value="RRM"/>
    <property type="match status" value="1"/>
</dbReference>
<accession>A0AAN7PSP8</accession>
<reference evidence="14" key="1">
    <citation type="submission" date="2023-01" db="EMBL/GenBank/DDBJ databases">
        <title>Key to firefly adult light organ development and bioluminescence: homeobox transcription factors regulate luciferase expression and transportation to peroxisome.</title>
        <authorList>
            <person name="Fu X."/>
        </authorList>
    </citation>
    <scope>NUCLEOTIDE SEQUENCE [LARGE SCALE GENOMIC DNA]</scope>
</reference>
<dbReference type="Proteomes" id="UP001353858">
    <property type="component" value="Unassembled WGS sequence"/>
</dbReference>
<dbReference type="Pfam" id="PF12872">
    <property type="entry name" value="OST-HTH"/>
    <property type="match status" value="4"/>
</dbReference>
<feature type="compositionally biased region" description="Polar residues" evidence="10">
    <location>
        <begin position="1"/>
        <end position="11"/>
    </location>
</feature>
<feature type="domain" description="HTH OST-type" evidence="12">
    <location>
        <begin position="793"/>
        <end position="867"/>
    </location>
</feature>
<dbReference type="InterPro" id="IPR021139">
    <property type="entry name" value="NYN"/>
</dbReference>
<dbReference type="PANTHER" id="PTHR14379:SF3">
    <property type="entry name" value="MEIOSIS REGULATOR AND MRNA STABILITY FACTOR 1"/>
    <property type="match status" value="1"/>
</dbReference>
<feature type="domain" description="HTH OST-type" evidence="12">
    <location>
        <begin position="870"/>
        <end position="945"/>
    </location>
</feature>
<evidence type="ECO:0000256" key="10">
    <source>
        <dbReference type="SAM" id="MobiDB-lite"/>
    </source>
</evidence>
<evidence type="ECO:0000256" key="2">
    <source>
        <dbReference type="ARBA" id="ARBA00022152"/>
    </source>
</evidence>
<dbReference type="Pfam" id="PF01936">
    <property type="entry name" value="NYN"/>
    <property type="match status" value="1"/>
</dbReference>
<dbReference type="InterPro" id="IPR012677">
    <property type="entry name" value="Nucleotide-bd_a/b_plait_sf"/>
</dbReference>
<name>A0AAN7PSP8_9COLE</name>
<dbReference type="GO" id="GO:0051321">
    <property type="term" value="P:meiotic cell cycle"/>
    <property type="evidence" value="ECO:0007669"/>
    <property type="project" value="UniProtKB-KW"/>
</dbReference>
<evidence type="ECO:0000259" key="11">
    <source>
        <dbReference type="PROSITE" id="PS50102"/>
    </source>
</evidence>
<dbReference type="InterPro" id="IPR000504">
    <property type="entry name" value="RRM_dom"/>
</dbReference>
<keyword evidence="5" id="KW-0896">Oogenesis</keyword>
<evidence type="ECO:0000256" key="4">
    <source>
        <dbReference type="ARBA" id="ARBA00022884"/>
    </source>
</evidence>
<feature type="region of interest" description="Disordered" evidence="10">
    <location>
        <begin position="1"/>
        <end position="20"/>
    </location>
</feature>
<protein>
    <recommendedName>
        <fullName evidence="2">Meiosis regulator and mRNA stability factor 1</fullName>
    </recommendedName>
    <alternativeName>
        <fullName evidence="8">Limkain-b1</fullName>
    </alternativeName>
</protein>
<dbReference type="GO" id="GO:0003723">
    <property type="term" value="F:RNA binding"/>
    <property type="evidence" value="ECO:0007669"/>
    <property type="project" value="UniProtKB-UniRule"/>
</dbReference>
<evidence type="ECO:0000256" key="7">
    <source>
        <dbReference type="ARBA" id="ARBA00023254"/>
    </source>
</evidence>
<evidence type="ECO:0000259" key="12">
    <source>
        <dbReference type="PROSITE" id="PS51644"/>
    </source>
</evidence>
<organism evidence="13 14">
    <name type="scientific">Aquatica leii</name>
    <dbReference type="NCBI Taxonomy" id="1421715"/>
    <lineage>
        <taxon>Eukaryota</taxon>
        <taxon>Metazoa</taxon>
        <taxon>Ecdysozoa</taxon>
        <taxon>Arthropoda</taxon>
        <taxon>Hexapoda</taxon>
        <taxon>Insecta</taxon>
        <taxon>Pterygota</taxon>
        <taxon>Neoptera</taxon>
        <taxon>Endopterygota</taxon>
        <taxon>Coleoptera</taxon>
        <taxon>Polyphaga</taxon>
        <taxon>Elateriformia</taxon>
        <taxon>Elateroidea</taxon>
        <taxon>Lampyridae</taxon>
        <taxon>Luciolinae</taxon>
        <taxon>Aquatica</taxon>
    </lineage>
</organism>
<dbReference type="Pfam" id="PF11608">
    <property type="entry name" value="RRM_MARF1"/>
    <property type="match status" value="1"/>
</dbReference>
<evidence type="ECO:0000256" key="8">
    <source>
        <dbReference type="ARBA" id="ARBA00030116"/>
    </source>
</evidence>
<proteinExistence type="predicted"/>
<feature type="domain" description="RRM" evidence="11">
    <location>
        <begin position="350"/>
        <end position="429"/>
    </location>
</feature>
<keyword evidence="5" id="KW-0221">Differentiation</keyword>
<keyword evidence="7" id="KW-0469">Meiosis</keyword>
<evidence type="ECO:0000256" key="5">
    <source>
        <dbReference type="ARBA" id="ARBA00022943"/>
    </source>
</evidence>
<dbReference type="GO" id="GO:0004540">
    <property type="term" value="F:RNA nuclease activity"/>
    <property type="evidence" value="ECO:0007669"/>
    <property type="project" value="InterPro"/>
</dbReference>
<keyword evidence="14" id="KW-1185">Reference proteome</keyword>
<comment type="subcellular location">
    <subcellularLocation>
        <location evidence="1">Peroxisome</location>
    </subcellularLocation>
</comment>
<dbReference type="SMART" id="SM00360">
    <property type="entry name" value="RRM"/>
    <property type="match status" value="2"/>
</dbReference>
<dbReference type="GO" id="GO:0005777">
    <property type="term" value="C:peroxisome"/>
    <property type="evidence" value="ECO:0007669"/>
    <property type="project" value="UniProtKB-SubCell"/>
</dbReference>
<gene>
    <name evidence="13" type="ORF">RN001_014242</name>
</gene>
<dbReference type="InterPro" id="IPR035979">
    <property type="entry name" value="RBD_domain_sf"/>
</dbReference>
<dbReference type="GO" id="GO:0010468">
    <property type="term" value="P:regulation of gene expression"/>
    <property type="evidence" value="ECO:0007669"/>
    <property type="project" value="InterPro"/>
</dbReference>
<dbReference type="InterPro" id="IPR041966">
    <property type="entry name" value="LOTUS-like"/>
</dbReference>